<dbReference type="InterPro" id="IPR001245">
    <property type="entry name" value="Ser-Thr/Tyr_kinase_cat_dom"/>
</dbReference>
<reference evidence="5" key="2">
    <citation type="submission" date="2020-11" db="EMBL/GenBank/DDBJ databases">
        <authorList>
            <consortium name="DOE Joint Genome Institute"/>
            <person name="Kuo A."/>
            <person name="Miyauchi S."/>
            <person name="Kiss E."/>
            <person name="Drula E."/>
            <person name="Kohler A."/>
            <person name="Sanchez-Garcia M."/>
            <person name="Andreopoulos B."/>
            <person name="Barry K.W."/>
            <person name="Bonito G."/>
            <person name="Buee M."/>
            <person name="Carver A."/>
            <person name="Chen C."/>
            <person name="Cichocki N."/>
            <person name="Clum A."/>
            <person name="Culley D."/>
            <person name="Crous P.W."/>
            <person name="Fauchery L."/>
            <person name="Girlanda M."/>
            <person name="Hayes R."/>
            <person name="Keri Z."/>
            <person name="Labutti K."/>
            <person name="Lipzen A."/>
            <person name="Lombard V."/>
            <person name="Magnuson J."/>
            <person name="Maillard F."/>
            <person name="Morin E."/>
            <person name="Murat C."/>
            <person name="Nolan M."/>
            <person name="Ohm R."/>
            <person name="Pangilinan J."/>
            <person name="Pereira M."/>
            <person name="Perotto S."/>
            <person name="Peter M."/>
            <person name="Riley R."/>
            <person name="Sitrit Y."/>
            <person name="Stielow B."/>
            <person name="Szollosi G."/>
            <person name="Zifcakova L."/>
            <person name="Stursova M."/>
            <person name="Spatafora J.W."/>
            <person name="Tedersoo L."/>
            <person name="Vaario L.-M."/>
            <person name="Yamada A."/>
            <person name="Yan M."/>
            <person name="Wang P."/>
            <person name="Xu J."/>
            <person name="Bruns T."/>
            <person name="Baldrian P."/>
            <person name="Vilgalys R."/>
            <person name="Henrissat B."/>
            <person name="Grigoriev I.V."/>
            <person name="Hibbett D."/>
            <person name="Nagy L.G."/>
            <person name="Martin F.M."/>
        </authorList>
    </citation>
    <scope>NUCLEOTIDE SEQUENCE</scope>
    <source>
        <strain evidence="5">UH-Tt-Lm1</strain>
    </source>
</reference>
<dbReference type="SMART" id="SM00220">
    <property type="entry name" value="S_TKc"/>
    <property type="match status" value="1"/>
</dbReference>
<dbReference type="GO" id="GO:0004674">
    <property type="term" value="F:protein serine/threonine kinase activity"/>
    <property type="evidence" value="ECO:0007669"/>
    <property type="project" value="TreeGrafter"/>
</dbReference>
<evidence type="ECO:0000259" key="4">
    <source>
        <dbReference type="PROSITE" id="PS50011"/>
    </source>
</evidence>
<dbReference type="Proteomes" id="UP000736335">
    <property type="component" value="Unassembled WGS sequence"/>
</dbReference>
<feature type="transmembrane region" description="Helical" evidence="3">
    <location>
        <begin position="392"/>
        <end position="410"/>
    </location>
</feature>
<dbReference type="PANTHER" id="PTHR44329:SF298">
    <property type="entry name" value="MIXED LINEAGE KINASE DOMAIN-LIKE PROTEIN"/>
    <property type="match status" value="1"/>
</dbReference>
<dbReference type="InterPro" id="IPR008271">
    <property type="entry name" value="Ser/Thr_kinase_AS"/>
</dbReference>
<keyword evidence="3" id="KW-0812">Transmembrane</keyword>
<accession>A0A9P6L6T5</accession>
<keyword evidence="1" id="KW-0547">Nucleotide-binding</keyword>
<dbReference type="InterPro" id="IPR051681">
    <property type="entry name" value="Ser/Thr_Kinases-Pseudokinases"/>
</dbReference>
<evidence type="ECO:0000256" key="2">
    <source>
        <dbReference type="ARBA" id="ARBA00022840"/>
    </source>
</evidence>
<organism evidence="5 6">
    <name type="scientific">Thelephora terrestris</name>
    <dbReference type="NCBI Taxonomy" id="56493"/>
    <lineage>
        <taxon>Eukaryota</taxon>
        <taxon>Fungi</taxon>
        <taxon>Dikarya</taxon>
        <taxon>Basidiomycota</taxon>
        <taxon>Agaricomycotina</taxon>
        <taxon>Agaricomycetes</taxon>
        <taxon>Thelephorales</taxon>
        <taxon>Thelephoraceae</taxon>
        <taxon>Thelephora</taxon>
    </lineage>
</organism>
<evidence type="ECO:0000256" key="1">
    <source>
        <dbReference type="ARBA" id="ARBA00022741"/>
    </source>
</evidence>
<dbReference type="Pfam" id="PF07714">
    <property type="entry name" value="PK_Tyr_Ser-Thr"/>
    <property type="match status" value="1"/>
</dbReference>
<evidence type="ECO:0000256" key="3">
    <source>
        <dbReference type="SAM" id="Phobius"/>
    </source>
</evidence>
<keyword evidence="6" id="KW-1185">Reference proteome</keyword>
<sequence length="416" mass="46047">MESWAQISSLEITSEESLSELWALLSNPSRVAAARNLQGDEAQTFIDFLDKVLGQPRLDDKLRHRSLLLLSKICKAHTIVPSSYVLQEELLHVGRLCRHGGFAEVSNGEYMGCPVAIKYLKTNEEDANRTFKRLCREIIGWKHLSHPNILPLLGVSVSMDPYCFRILTRWMINGNITEYARSNPEVNRLQLLLEVASGVAYLHELGIVHGDLKGANILVDDDGIARLADFGLMTILIENSTFPLSATAVSSVGTVCWMSPELLIGEGSTPTRQSDCYALGMVVYEVLTGLRPFYHLGTYAVVIAVQKGERPKRPPNARSLGFSDVLWGLTVRCWSKSSTARPTAQALLDCLQDASHIWVPPPEYPIPAVGAGLQITYDNEWNTVTGTRARSLFVLVVGMLCVLVFPFARANRTPVI</sequence>
<keyword evidence="2" id="KW-0067">ATP-binding</keyword>
<dbReference type="InterPro" id="IPR000719">
    <property type="entry name" value="Prot_kinase_dom"/>
</dbReference>
<keyword evidence="5" id="KW-0808">Transferase</keyword>
<dbReference type="PROSITE" id="PS50011">
    <property type="entry name" value="PROTEIN_KINASE_DOM"/>
    <property type="match status" value="1"/>
</dbReference>
<dbReference type="PROSITE" id="PS00108">
    <property type="entry name" value="PROTEIN_KINASE_ST"/>
    <property type="match status" value="1"/>
</dbReference>
<dbReference type="InterPro" id="IPR011009">
    <property type="entry name" value="Kinase-like_dom_sf"/>
</dbReference>
<name>A0A9P6L6T5_9AGAM</name>
<gene>
    <name evidence="5" type="ORF">BJ322DRAFT_1141886</name>
</gene>
<evidence type="ECO:0000313" key="6">
    <source>
        <dbReference type="Proteomes" id="UP000736335"/>
    </source>
</evidence>
<keyword evidence="3" id="KW-0472">Membrane</keyword>
<dbReference type="OrthoDB" id="10252171at2759"/>
<dbReference type="EMBL" id="WIUZ02000008">
    <property type="protein sequence ID" value="KAF9784796.1"/>
    <property type="molecule type" value="Genomic_DNA"/>
</dbReference>
<dbReference type="SUPFAM" id="SSF56112">
    <property type="entry name" value="Protein kinase-like (PK-like)"/>
    <property type="match status" value="1"/>
</dbReference>
<dbReference type="Gene3D" id="1.10.510.10">
    <property type="entry name" value="Transferase(Phosphotransferase) domain 1"/>
    <property type="match status" value="1"/>
</dbReference>
<keyword evidence="5" id="KW-0418">Kinase</keyword>
<reference evidence="5" key="1">
    <citation type="journal article" date="2020" name="Nat. Commun.">
        <title>Large-scale genome sequencing of mycorrhizal fungi provides insights into the early evolution of symbiotic traits.</title>
        <authorList>
            <person name="Miyauchi S."/>
            <person name="Kiss E."/>
            <person name="Kuo A."/>
            <person name="Drula E."/>
            <person name="Kohler A."/>
            <person name="Sanchez-Garcia M."/>
            <person name="Morin E."/>
            <person name="Andreopoulos B."/>
            <person name="Barry K.W."/>
            <person name="Bonito G."/>
            <person name="Buee M."/>
            <person name="Carver A."/>
            <person name="Chen C."/>
            <person name="Cichocki N."/>
            <person name="Clum A."/>
            <person name="Culley D."/>
            <person name="Crous P.W."/>
            <person name="Fauchery L."/>
            <person name="Girlanda M."/>
            <person name="Hayes R.D."/>
            <person name="Keri Z."/>
            <person name="LaButti K."/>
            <person name="Lipzen A."/>
            <person name="Lombard V."/>
            <person name="Magnuson J."/>
            <person name="Maillard F."/>
            <person name="Murat C."/>
            <person name="Nolan M."/>
            <person name="Ohm R.A."/>
            <person name="Pangilinan J."/>
            <person name="Pereira M.F."/>
            <person name="Perotto S."/>
            <person name="Peter M."/>
            <person name="Pfister S."/>
            <person name="Riley R."/>
            <person name="Sitrit Y."/>
            <person name="Stielow J.B."/>
            <person name="Szollosi G."/>
            <person name="Zifcakova L."/>
            <person name="Stursova M."/>
            <person name="Spatafora J.W."/>
            <person name="Tedersoo L."/>
            <person name="Vaario L.M."/>
            <person name="Yamada A."/>
            <person name="Yan M."/>
            <person name="Wang P."/>
            <person name="Xu J."/>
            <person name="Bruns T."/>
            <person name="Baldrian P."/>
            <person name="Vilgalys R."/>
            <person name="Dunand C."/>
            <person name="Henrissat B."/>
            <person name="Grigoriev I.V."/>
            <person name="Hibbett D."/>
            <person name="Nagy L.G."/>
            <person name="Martin F.M."/>
        </authorList>
    </citation>
    <scope>NUCLEOTIDE SEQUENCE</scope>
    <source>
        <strain evidence="5">UH-Tt-Lm1</strain>
    </source>
</reference>
<proteinExistence type="predicted"/>
<dbReference type="GO" id="GO:0005524">
    <property type="term" value="F:ATP binding"/>
    <property type="evidence" value="ECO:0007669"/>
    <property type="project" value="UniProtKB-KW"/>
</dbReference>
<dbReference type="PANTHER" id="PTHR44329">
    <property type="entry name" value="SERINE/THREONINE-PROTEIN KINASE TNNI3K-RELATED"/>
    <property type="match status" value="1"/>
</dbReference>
<protein>
    <submittedName>
        <fullName evidence="5">Kinase-like domain-containing protein</fullName>
    </submittedName>
</protein>
<evidence type="ECO:0000313" key="5">
    <source>
        <dbReference type="EMBL" id="KAF9784796.1"/>
    </source>
</evidence>
<feature type="domain" description="Protein kinase" evidence="4">
    <location>
        <begin position="91"/>
        <end position="359"/>
    </location>
</feature>
<dbReference type="AlphaFoldDB" id="A0A9P6L6T5"/>
<keyword evidence="3" id="KW-1133">Transmembrane helix</keyword>
<comment type="caution">
    <text evidence="5">The sequence shown here is derived from an EMBL/GenBank/DDBJ whole genome shotgun (WGS) entry which is preliminary data.</text>
</comment>